<protein>
    <recommendedName>
        <fullName evidence="4">Folate-sensitive fragile site protein Fra10Ac1</fullName>
    </recommendedName>
</protein>
<organism evidence="2 3">
    <name type="scientific">Schizopora paradoxa</name>
    <dbReference type="NCBI Taxonomy" id="27342"/>
    <lineage>
        <taxon>Eukaryota</taxon>
        <taxon>Fungi</taxon>
        <taxon>Dikarya</taxon>
        <taxon>Basidiomycota</taxon>
        <taxon>Agaricomycotina</taxon>
        <taxon>Agaricomycetes</taxon>
        <taxon>Hymenochaetales</taxon>
        <taxon>Schizoporaceae</taxon>
        <taxon>Schizopora</taxon>
    </lineage>
</organism>
<dbReference type="STRING" id="27342.A0A0H2RJX5"/>
<dbReference type="OrthoDB" id="197967at2759"/>
<proteinExistence type="predicted"/>
<evidence type="ECO:0008006" key="4">
    <source>
        <dbReference type="Google" id="ProtNLM"/>
    </source>
</evidence>
<dbReference type="Pfam" id="PF09725">
    <property type="entry name" value="Fra10Ac1"/>
    <property type="match status" value="1"/>
</dbReference>
<sequence length="209" mass="24491">MVGNTEFDILKASHKFLREDDEQNLTWEDQVAKKYYDSLFREFAVCNLKHYKTGQFALRWRSESEVLSGAGEETCGNTRCTFHEPSRSLKVPPLKTVELPFAYEEEGSVKSALVKVVLCDKCLKKLMYKREKERERAEGRRGEGSKEEDADAEKETEQGDELDSSADVPEERRDRKDRRDRNSRHKEHRRDRNSRSRSPRRRESNSQAT</sequence>
<reference evidence="2 3" key="1">
    <citation type="submission" date="2015-04" db="EMBL/GenBank/DDBJ databases">
        <title>Complete genome sequence of Schizopora paradoxa KUC8140, a cosmopolitan wood degrader in East Asia.</title>
        <authorList>
            <consortium name="DOE Joint Genome Institute"/>
            <person name="Min B."/>
            <person name="Park H."/>
            <person name="Jang Y."/>
            <person name="Kim J.-J."/>
            <person name="Kim K.H."/>
            <person name="Pangilinan J."/>
            <person name="Lipzen A."/>
            <person name="Riley R."/>
            <person name="Grigoriev I.V."/>
            <person name="Spatafora J.W."/>
            <person name="Choi I.-G."/>
        </authorList>
    </citation>
    <scope>NUCLEOTIDE SEQUENCE [LARGE SCALE GENOMIC DNA]</scope>
    <source>
        <strain evidence="2 3">KUC8140</strain>
    </source>
</reference>
<dbReference type="AlphaFoldDB" id="A0A0H2RJX5"/>
<feature type="region of interest" description="Disordered" evidence="1">
    <location>
        <begin position="133"/>
        <end position="209"/>
    </location>
</feature>
<name>A0A0H2RJX5_9AGAM</name>
<feature type="compositionally biased region" description="Basic and acidic residues" evidence="1">
    <location>
        <begin position="169"/>
        <end position="180"/>
    </location>
</feature>
<dbReference type="EMBL" id="KQ086046">
    <property type="protein sequence ID" value="KLO09763.1"/>
    <property type="molecule type" value="Genomic_DNA"/>
</dbReference>
<evidence type="ECO:0000256" key="1">
    <source>
        <dbReference type="SAM" id="MobiDB-lite"/>
    </source>
</evidence>
<evidence type="ECO:0000313" key="2">
    <source>
        <dbReference type="EMBL" id="KLO09763.1"/>
    </source>
</evidence>
<dbReference type="Proteomes" id="UP000053477">
    <property type="component" value="Unassembled WGS sequence"/>
</dbReference>
<evidence type="ECO:0000313" key="3">
    <source>
        <dbReference type="Proteomes" id="UP000053477"/>
    </source>
</evidence>
<accession>A0A0H2RJX5</accession>
<feature type="compositionally biased region" description="Basic and acidic residues" evidence="1">
    <location>
        <begin position="133"/>
        <end position="157"/>
    </location>
</feature>
<dbReference type="InterPro" id="IPR019129">
    <property type="entry name" value="Folate-sensitive_fs_Fra10Ac1"/>
</dbReference>
<keyword evidence="3" id="KW-1185">Reference proteome</keyword>
<feature type="compositionally biased region" description="Basic residues" evidence="1">
    <location>
        <begin position="181"/>
        <end position="200"/>
    </location>
</feature>
<gene>
    <name evidence="2" type="ORF">SCHPADRAFT_907520</name>
</gene>
<dbReference type="InParanoid" id="A0A0H2RJX5"/>